<dbReference type="RefSeq" id="WP_065271206.1">
    <property type="nucleotide sequence ID" value="NZ_JARCIZ010000040.1"/>
</dbReference>
<dbReference type="AlphaFoldDB" id="A0A1B0ZPV3"/>
<dbReference type="GO" id="GO:0003700">
    <property type="term" value="F:DNA-binding transcription factor activity"/>
    <property type="evidence" value="ECO:0007669"/>
    <property type="project" value="InterPro"/>
</dbReference>
<evidence type="ECO:0000256" key="2">
    <source>
        <dbReference type="ARBA" id="ARBA00023125"/>
    </source>
</evidence>
<name>A0A1B0ZPV3_9RHOB</name>
<dbReference type="SMART" id="SM00342">
    <property type="entry name" value="HTH_ARAC"/>
    <property type="match status" value="1"/>
</dbReference>
<evidence type="ECO:0000256" key="3">
    <source>
        <dbReference type="ARBA" id="ARBA00023163"/>
    </source>
</evidence>
<dbReference type="PRINTS" id="PR00032">
    <property type="entry name" value="HTHARAC"/>
</dbReference>
<dbReference type="Proteomes" id="UP000092565">
    <property type="component" value="Chromosome"/>
</dbReference>
<keyword evidence="3" id="KW-0804">Transcription</keyword>
<reference evidence="5 6" key="1">
    <citation type="submission" date="2016-04" db="EMBL/GenBank/DDBJ databases">
        <authorList>
            <person name="Evans L.H."/>
            <person name="Alamgir A."/>
            <person name="Owens N."/>
            <person name="Weber N.D."/>
            <person name="Virtaneva K."/>
            <person name="Barbian K."/>
            <person name="Babar A."/>
            <person name="Rosenke K."/>
        </authorList>
    </citation>
    <scope>NUCLEOTIDE SEQUENCE [LARGE SCALE GENOMIC DNA]</scope>
    <source>
        <strain evidence="5 6">JL2886</strain>
    </source>
</reference>
<gene>
    <name evidence="5" type="ORF">JL2886_01277</name>
</gene>
<keyword evidence="6" id="KW-1185">Reference proteome</keyword>
<dbReference type="OrthoDB" id="9805730at2"/>
<dbReference type="InterPro" id="IPR009057">
    <property type="entry name" value="Homeodomain-like_sf"/>
</dbReference>
<dbReference type="PROSITE" id="PS01124">
    <property type="entry name" value="HTH_ARAC_FAMILY_2"/>
    <property type="match status" value="1"/>
</dbReference>
<dbReference type="EMBL" id="CP015124">
    <property type="protein sequence ID" value="ANP36196.1"/>
    <property type="molecule type" value="Genomic_DNA"/>
</dbReference>
<dbReference type="PANTHER" id="PTHR47894:SF1">
    <property type="entry name" value="HTH-TYPE TRANSCRIPTIONAL REGULATOR VQSM"/>
    <property type="match status" value="1"/>
</dbReference>
<protein>
    <submittedName>
        <fullName evidence="5">AraC family transcriptional regulator</fullName>
    </submittedName>
</protein>
<dbReference type="PANTHER" id="PTHR47894">
    <property type="entry name" value="HTH-TYPE TRANSCRIPTIONAL REGULATOR GADX"/>
    <property type="match status" value="1"/>
</dbReference>
<dbReference type="GO" id="GO:0005829">
    <property type="term" value="C:cytosol"/>
    <property type="evidence" value="ECO:0007669"/>
    <property type="project" value="TreeGrafter"/>
</dbReference>
<evidence type="ECO:0000313" key="5">
    <source>
        <dbReference type="EMBL" id="ANP36196.1"/>
    </source>
</evidence>
<feature type="domain" description="HTH araC/xylS-type" evidence="4">
    <location>
        <begin position="234"/>
        <end position="332"/>
    </location>
</feature>
<dbReference type="Pfam" id="PF12833">
    <property type="entry name" value="HTH_18"/>
    <property type="match status" value="1"/>
</dbReference>
<dbReference type="SUPFAM" id="SSF46689">
    <property type="entry name" value="Homeodomain-like"/>
    <property type="match status" value="1"/>
</dbReference>
<evidence type="ECO:0000256" key="1">
    <source>
        <dbReference type="ARBA" id="ARBA00023015"/>
    </source>
</evidence>
<dbReference type="InterPro" id="IPR032687">
    <property type="entry name" value="AraC-type_N"/>
</dbReference>
<organism evidence="5 6">
    <name type="scientific">Phaeobacter gallaeciensis</name>
    <dbReference type="NCBI Taxonomy" id="60890"/>
    <lineage>
        <taxon>Bacteria</taxon>
        <taxon>Pseudomonadati</taxon>
        <taxon>Pseudomonadota</taxon>
        <taxon>Alphaproteobacteria</taxon>
        <taxon>Rhodobacterales</taxon>
        <taxon>Roseobacteraceae</taxon>
        <taxon>Phaeobacter</taxon>
    </lineage>
</organism>
<dbReference type="InterPro" id="IPR018060">
    <property type="entry name" value="HTH_AraC"/>
</dbReference>
<keyword evidence="2" id="KW-0238">DNA-binding</keyword>
<accession>A0A1B0ZPV3</accession>
<dbReference type="InterPro" id="IPR020449">
    <property type="entry name" value="Tscrpt_reg_AraC-type_HTH"/>
</dbReference>
<keyword evidence="1" id="KW-0805">Transcription regulation</keyword>
<dbReference type="GO" id="GO:0000976">
    <property type="term" value="F:transcription cis-regulatory region binding"/>
    <property type="evidence" value="ECO:0007669"/>
    <property type="project" value="TreeGrafter"/>
</dbReference>
<dbReference type="Pfam" id="PF12625">
    <property type="entry name" value="Arabinose_bd"/>
    <property type="match status" value="1"/>
</dbReference>
<evidence type="ECO:0000259" key="4">
    <source>
        <dbReference type="PROSITE" id="PS01124"/>
    </source>
</evidence>
<dbReference type="Gene3D" id="1.10.10.60">
    <property type="entry name" value="Homeodomain-like"/>
    <property type="match status" value="1"/>
</dbReference>
<sequence>MPSVTTTFVATMANAAGLTMSDDGALLSEGEVVYRFRPGADGIMPEAEYFNALDWIRSTQEDEVALISTYAETIQLDDLGVLGLAIKTAPDLRSSMRLIERYFRLMTDTVDYLFDETQDPARLIIEERSVTHPVLQFRNECALASFAHKIRCLLGQDIQFSYASFRHPCRGTPERYAEYFGCEVRFGADQDALALPSTALDLPVRLGDKAVSDFLIRHLDEEMCALHKNPPLMTDLMRHLSQALKHGLPQAGDIARAMGMSERTLYRRLSEEGLTYREALKQAQTQLAHELLTTSDFSIAEIAFLTGFSEQSTFSRAFKRWVGQAPAQYRQAAATQ</sequence>
<evidence type="ECO:0000313" key="6">
    <source>
        <dbReference type="Proteomes" id="UP000092565"/>
    </source>
</evidence>
<dbReference type="PATRIC" id="fig|60890.4.peg.1254"/>
<proteinExistence type="predicted"/>